<feature type="region of interest" description="Disordered" evidence="1">
    <location>
        <begin position="56"/>
        <end position="75"/>
    </location>
</feature>
<dbReference type="AlphaFoldDB" id="A0AAP9YE90"/>
<evidence type="ECO:0000259" key="2">
    <source>
        <dbReference type="Pfam" id="PF13358"/>
    </source>
</evidence>
<accession>A0AAP9YE90</accession>
<feature type="region of interest" description="Disordered" evidence="1">
    <location>
        <begin position="161"/>
        <end position="184"/>
    </location>
</feature>
<sequence length="201" mass="21919">MEDAGTVGADAQKKSFQATEQQRADVAQARHAWAAELPRLEVRRVVFLDETWASTNMSPSRGRSPRGQRCPGQVPHGHWKTTTFVCALRSEGLVAPLVLDGPINGRAFRAWIEQALAPTLGGGDIVVMDNLGSHKVAGVREAIQARGAELRYLPPYSPDYNPDRASVREAEGAAAQGRRPHGRYPVVGHRHLAGALFARRM</sequence>
<dbReference type="GO" id="GO:0003676">
    <property type="term" value="F:nucleic acid binding"/>
    <property type="evidence" value="ECO:0007669"/>
    <property type="project" value="InterPro"/>
</dbReference>
<gene>
    <name evidence="3" type="ORF">GKQ51_01535</name>
</gene>
<dbReference type="Pfam" id="PF13358">
    <property type="entry name" value="DDE_3"/>
    <property type="match status" value="1"/>
</dbReference>
<dbReference type="EMBL" id="CP066310">
    <property type="protein sequence ID" value="QQE89078.1"/>
    <property type="molecule type" value="Genomic_DNA"/>
</dbReference>
<proteinExistence type="predicted"/>
<dbReference type="InterPro" id="IPR038717">
    <property type="entry name" value="Tc1-like_DDE_dom"/>
</dbReference>
<dbReference type="Proteomes" id="UP000596192">
    <property type="component" value="Chromosome"/>
</dbReference>
<protein>
    <submittedName>
        <fullName evidence="3">IS630 family transposase</fullName>
    </submittedName>
</protein>
<evidence type="ECO:0000313" key="4">
    <source>
        <dbReference type="Proteomes" id="UP000596192"/>
    </source>
</evidence>
<feature type="domain" description="Tc1-like transposase DDE" evidence="2">
    <location>
        <begin position="44"/>
        <end position="168"/>
    </location>
</feature>
<reference evidence="3 4" key="1">
    <citation type="submission" date="2020-12" db="EMBL/GenBank/DDBJ databases">
        <title>Genomic Analysis and Response surface optimization of nitrogen-fixing conditions for A. chroococcum strain HR1, Isolation from rhizosphere soil.</title>
        <authorList>
            <person name="Li J."/>
            <person name="Yang H."/>
            <person name="Liu H."/>
            <person name="Wang C."/>
            <person name="Tian Y."/>
            <person name="Lu X.Y."/>
        </authorList>
    </citation>
    <scope>NUCLEOTIDE SEQUENCE [LARGE SCALE GENOMIC DNA]</scope>
    <source>
        <strain evidence="3 4">HR1</strain>
    </source>
</reference>
<dbReference type="NCBIfam" id="NF033545">
    <property type="entry name" value="transpos_IS630"/>
    <property type="match status" value="1"/>
</dbReference>
<dbReference type="InterPro" id="IPR036397">
    <property type="entry name" value="RNaseH_sf"/>
</dbReference>
<dbReference type="PANTHER" id="PTHR46564">
    <property type="entry name" value="TRANSPOSASE"/>
    <property type="match status" value="1"/>
</dbReference>
<name>A0AAP9YE90_9GAMM</name>
<dbReference type="PANTHER" id="PTHR46564:SF1">
    <property type="entry name" value="TRANSPOSASE"/>
    <property type="match status" value="1"/>
</dbReference>
<organism evidence="3 4">
    <name type="scientific">Azotobacter chroococcum</name>
    <dbReference type="NCBI Taxonomy" id="353"/>
    <lineage>
        <taxon>Bacteria</taxon>
        <taxon>Pseudomonadati</taxon>
        <taxon>Pseudomonadota</taxon>
        <taxon>Gammaproteobacteria</taxon>
        <taxon>Pseudomonadales</taxon>
        <taxon>Pseudomonadaceae</taxon>
        <taxon>Azotobacter</taxon>
    </lineage>
</organism>
<dbReference type="Gene3D" id="3.30.420.10">
    <property type="entry name" value="Ribonuclease H-like superfamily/Ribonuclease H"/>
    <property type="match status" value="1"/>
</dbReference>
<feature type="compositionally biased region" description="Low complexity" evidence="1">
    <location>
        <begin position="58"/>
        <end position="73"/>
    </location>
</feature>
<evidence type="ECO:0000256" key="1">
    <source>
        <dbReference type="SAM" id="MobiDB-lite"/>
    </source>
</evidence>
<feature type="compositionally biased region" description="Basic and acidic residues" evidence="1">
    <location>
        <begin position="161"/>
        <end position="171"/>
    </location>
</feature>
<dbReference type="InterPro" id="IPR047655">
    <property type="entry name" value="Transpos_IS630-like"/>
</dbReference>
<evidence type="ECO:0000313" key="3">
    <source>
        <dbReference type="EMBL" id="QQE89078.1"/>
    </source>
</evidence>